<dbReference type="OrthoDB" id="6127067at2759"/>
<organism evidence="6 7">
    <name type="scientific">Frankliniella occidentalis</name>
    <name type="common">Western flower thrips</name>
    <name type="synonym">Euthrips occidentalis</name>
    <dbReference type="NCBI Taxonomy" id="133901"/>
    <lineage>
        <taxon>Eukaryota</taxon>
        <taxon>Metazoa</taxon>
        <taxon>Ecdysozoa</taxon>
        <taxon>Arthropoda</taxon>
        <taxon>Hexapoda</taxon>
        <taxon>Insecta</taxon>
        <taxon>Pterygota</taxon>
        <taxon>Neoptera</taxon>
        <taxon>Paraneoptera</taxon>
        <taxon>Thysanoptera</taxon>
        <taxon>Terebrantia</taxon>
        <taxon>Thripoidea</taxon>
        <taxon>Thripidae</taxon>
        <taxon>Frankliniella</taxon>
    </lineage>
</organism>
<dbReference type="PANTHER" id="PTHR45655:SF2">
    <property type="entry name" value="GUANYLATE CYCLASE SOLUBLE SUBUNIT BETA-1"/>
    <property type="match status" value="1"/>
</dbReference>
<keyword evidence="6" id="KW-1185">Reference proteome</keyword>
<keyword evidence="2" id="KW-0349">Heme</keyword>
<dbReference type="InterPro" id="IPR038158">
    <property type="entry name" value="H-NOX_domain_sf"/>
</dbReference>
<dbReference type="KEGG" id="foc:127751614"/>
<dbReference type="GO" id="GO:0070482">
    <property type="term" value="P:response to oxygen levels"/>
    <property type="evidence" value="ECO:0007669"/>
    <property type="project" value="TreeGrafter"/>
</dbReference>
<dbReference type="RefSeq" id="XP_052131363.1">
    <property type="nucleotide sequence ID" value="XM_052275403.1"/>
</dbReference>
<feature type="non-terminal residue" evidence="7">
    <location>
        <position position="205"/>
    </location>
</feature>
<evidence type="ECO:0000256" key="4">
    <source>
        <dbReference type="SAM" id="MobiDB-lite"/>
    </source>
</evidence>
<dbReference type="AlphaFoldDB" id="A0A9C6X917"/>
<gene>
    <name evidence="7" type="primary">LOC127751614</name>
</gene>
<protein>
    <submittedName>
        <fullName evidence="7">Guanylate cyclase soluble subunit beta-1-like</fullName>
    </submittedName>
</protein>
<dbReference type="GO" id="GO:0020037">
    <property type="term" value="F:heme binding"/>
    <property type="evidence" value="ECO:0007669"/>
    <property type="project" value="InterPro"/>
</dbReference>
<feature type="domain" description="Heme NO-binding" evidence="5">
    <location>
        <begin position="2"/>
        <end position="165"/>
    </location>
</feature>
<evidence type="ECO:0000259" key="5">
    <source>
        <dbReference type="Pfam" id="PF07700"/>
    </source>
</evidence>
<keyword evidence="2" id="KW-0479">Metal-binding</keyword>
<dbReference type="SUPFAM" id="SSF111126">
    <property type="entry name" value="Ligand-binding domain in the NO signalling and Golgi transport"/>
    <property type="match status" value="1"/>
</dbReference>
<dbReference type="InterPro" id="IPR011644">
    <property type="entry name" value="Heme_NO-bd"/>
</dbReference>
<proteinExistence type="predicted"/>
<keyword evidence="3" id="KW-0408">Iron</keyword>
<accession>A0A9C6X917</accession>
<dbReference type="Pfam" id="PF07700">
    <property type="entry name" value="HNOB"/>
    <property type="match status" value="1"/>
</dbReference>
<dbReference type="FunFam" id="3.90.1520.10:FF:000001">
    <property type="entry name" value="Guanylate cyclase soluble subunit beta-1"/>
    <property type="match status" value="1"/>
</dbReference>
<evidence type="ECO:0000313" key="7">
    <source>
        <dbReference type="RefSeq" id="XP_052131363.1"/>
    </source>
</evidence>
<dbReference type="InterPro" id="IPR024096">
    <property type="entry name" value="NO_sig/Golgi_transp_ligand-bd"/>
</dbReference>
<evidence type="ECO:0000256" key="3">
    <source>
        <dbReference type="ARBA" id="ARBA00023004"/>
    </source>
</evidence>
<evidence type="ECO:0000256" key="1">
    <source>
        <dbReference type="ARBA" id="ARBA00001971"/>
    </source>
</evidence>
<dbReference type="GO" id="GO:0004383">
    <property type="term" value="F:guanylate cyclase activity"/>
    <property type="evidence" value="ECO:0007669"/>
    <property type="project" value="TreeGrafter"/>
</dbReference>
<reference evidence="7" key="1">
    <citation type="submission" date="2025-08" db="UniProtKB">
        <authorList>
            <consortium name="RefSeq"/>
        </authorList>
    </citation>
    <scope>IDENTIFICATION</scope>
    <source>
        <tissue evidence="7">Whole organism</tissue>
    </source>
</reference>
<evidence type="ECO:0000256" key="2">
    <source>
        <dbReference type="ARBA" id="ARBA00022617"/>
    </source>
</evidence>
<dbReference type="GeneID" id="127751614"/>
<dbReference type="Gene3D" id="3.90.1520.10">
    <property type="entry name" value="H-NOX domain"/>
    <property type="match status" value="1"/>
</dbReference>
<sequence>MYGFVNYALELLVVRTFGEETWETIKKAAEVNMDGQFLLREIYEDEVTYNLIGAAVSLLKIPADKILELFGKMFFEFCQESGYDKILQVLGATPRDFLQNLDALHDHLGTLYPGMKAPSFRCTERPEDGALVLHYYSDRPGLEHIVIGIVKTVASKLHNTEVEVEIIRTKADCDHVQLLITEQADQRKPGDGSQLTQEVEELGSG</sequence>
<comment type="cofactor">
    <cofactor evidence="1">
        <name>heme</name>
        <dbReference type="ChEBI" id="CHEBI:30413"/>
    </cofactor>
</comment>
<dbReference type="GO" id="GO:0008074">
    <property type="term" value="C:guanylate cyclase complex, soluble"/>
    <property type="evidence" value="ECO:0007669"/>
    <property type="project" value="TreeGrafter"/>
</dbReference>
<dbReference type="GO" id="GO:0019934">
    <property type="term" value="P:cGMP-mediated signaling"/>
    <property type="evidence" value="ECO:0007669"/>
    <property type="project" value="TreeGrafter"/>
</dbReference>
<name>A0A9C6X917_FRAOC</name>
<dbReference type="PANTHER" id="PTHR45655">
    <property type="entry name" value="GUANYLATE CYCLASE SOLUBLE SUBUNIT BETA-2"/>
    <property type="match status" value="1"/>
</dbReference>
<feature type="region of interest" description="Disordered" evidence="4">
    <location>
        <begin position="185"/>
        <end position="205"/>
    </location>
</feature>
<dbReference type="Proteomes" id="UP000504606">
    <property type="component" value="Unplaced"/>
</dbReference>
<evidence type="ECO:0000313" key="6">
    <source>
        <dbReference type="Proteomes" id="UP000504606"/>
    </source>
</evidence>